<gene>
    <name evidence="10" type="ORF">A2531_05935</name>
</gene>
<evidence type="ECO:0000256" key="3">
    <source>
        <dbReference type="ARBA" id="ARBA00022692"/>
    </source>
</evidence>
<dbReference type="Pfam" id="PF18916">
    <property type="entry name" value="Lycopene_cyc"/>
    <property type="match status" value="1"/>
</dbReference>
<feature type="transmembrane region" description="Helical" evidence="8">
    <location>
        <begin position="153"/>
        <end position="175"/>
    </location>
</feature>
<evidence type="ECO:0000256" key="2">
    <source>
        <dbReference type="ARBA" id="ARBA00004829"/>
    </source>
</evidence>
<evidence type="ECO:0000313" key="10">
    <source>
        <dbReference type="EMBL" id="OGF41793.1"/>
    </source>
</evidence>
<evidence type="ECO:0000256" key="5">
    <source>
        <dbReference type="ARBA" id="ARBA00022989"/>
    </source>
</evidence>
<evidence type="ECO:0000256" key="7">
    <source>
        <dbReference type="ARBA" id="ARBA00023235"/>
    </source>
</evidence>
<keyword evidence="4" id="KW-0125">Carotenoid biosynthesis</keyword>
<keyword evidence="6 8" id="KW-0472">Membrane</keyword>
<dbReference type="EMBL" id="MFGO01000005">
    <property type="protein sequence ID" value="OGF41793.1"/>
    <property type="molecule type" value="Genomic_DNA"/>
</dbReference>
<feature type="transmembrane region" description="Helical" evidence="8">
    <location>
        <begin position="129"/>
        <end position="146"/>
    </location>
</feature>
<keyword evidence="7" id="KW-0413">Isomerase</keyword>
<evidence type="ECO:0000256" key="6">
    <source>
        <dbReference type="ARBA" id="ARBA00023136"/>
    </source>
</evidence>
<dbReference type="GO" id="GO:0016872">
    <property type="term" value="F:intramolecular lyase activity"/>
    <property type="evidence" value="ECO:0007669"/>
    <property type="project" value="InterPro"/>
</dbReference>
<feature type="transmembrane region" description="Helical" evidence="8">
    <location>
        <begin position="6"/>
        <end position="25"/>
    </location>
</feature>
<dbReference type="InterPro" id="IPR017825">
    <property type="entry name" value="Lycopene_cyclase_dom"/>
</dbReference>
<dbReference type="AlphaFoldDB" id="A0A1F5TSC3"/>
<feature type="transmembrane region" description="Helical" evidence="8">
    <location>
        <begin position="34"/>
        <end position="53"/>
    </location>
</feature>
<comment type="caution">
    <text evidence="10">The sequence shown here is derived from an EMBL/GenBank/DDBJ whole genome shotgun (WGS) entry which is preliminary data.</text>
</comment>
<dbReference type="Proteomes" id="UP000177579">
    <property type="component" value="Unassembled WGS sequence"/>
</dbReference>
<dbReference type="GO" id="GO:0016117">
    <property type="term" value="P:carotenoid biosynthetic process"/>
    <property type="evidence" value="ECO:0007669"/>
    <property type="project" value="UniProtKB-KW"/>
</dbReference>
<feature type="domain" description="Lycopene cyclase" evidence="9">
    <location>
        <begin position="128"/>
        <end position="219"/>
    </location>
</feature>
<evidence type="ECO:0000256" key="8">
    <source>
        <dbReference type="SAM" id="Phobius"/>
    </source>
</evidence>
<feature type="transmembrane region" description="Helical" evidence="8">
    <location>
        <begin position="73"/>
        <end position="91"/>
    </location>
</feature>
<dbReference type="GO" id="GO:0045436">
    <property type="term" value="F:lycopene beta cyclase activity"/>
    <property type="evidence" value="ECO:0007669"/>
    <property type="project" value="UniProtKB-ARBA"/>
</dbReference>
<evidence type="ECO:0000313" key="11">
    <source>
        <dbReference type="Proteomes" id="UP000177579"/>
    </source>
</evidence>
<keyword evidence="5 8" id="KW-1133">Transmembrane helix</keyword>
<comment type="subcellular location">
    <subcellularLocation>
        <location evidence="1">Membrane</location>
        <topology evidence="1">Multi-pass membrane protein</topology>
    </subcellularLocation>
</comment>
<evidence type="ECO:0000259" key="9">
    <source>
        <dbReference type="Pfam" id="PF18916"/>
    </source>
</evidence>
<comment type="pathway">
    <text evidence="2">Carotenoid biosynthesis.</text>
</comment>
<accession>A0A1F5TSC3</accession>
<name>A0A1F5TSC3_9BACT</name>
<proteinExistence type="predicted"/>
<keyword evidence="3 8" id="KW-0812">Transmembrane</keyword>
<evidence type="ECO:0000256" key="4">
    <source>
        <dbReference type="ARBA" id="ARBA00022746"/>
    </source>
</evidence>
<evidence type="ECO:0000256" key="1">
    <source>
        <dbReference type="ARBA" id="ARBA00004141"/>
    </source>
</evidence>
<dbReference type="GO" id="GO:0016020">
    <property type="term" value="C:membrane"/>
    <property type="evidence" value="ECO:0007669"/>
    <property type="project" value="UniProtKB-SubCell"/>
</dbReference>
<organism evidence="10 11">
    <name type="scientific">Candidatus Falkowbacteria bacterium RIFOXYD2_FULL_34_120</name>
    <dbReference type="NCBI Taxonomy" id="1798007"/>
    <lineage>
        <taxon>Bacteria</taxon>
        <taxon>Candidatus Falkowiibacteriota</taxon>
    </lineage>
</organism>
<feature type="transmembrane region" description="Helical" evidence="8">
    <location>
        <begin position="103"/>
        <end position="123"/>
    </location>
</feature>
<sequence>MLVPYKFTYFIGALLFFVYWLYFWIRFGDNRRQMIVFSIVFAILGPISGIAWFTKDWWYPDTILGYRTGIEDILLGFSNGGVASVVFLFFYQEKENINTKINIFKGFFPLILIILVTTVVFIFTPINSFYSNCFGIVVALAYVFWRRPDLFRISLLSGILMMIISAPIYLLLVYISPGWVERTWMLDKLSGIVWLGAPIEDLIWYFFVGASISTMYPYLSGQRYIFRKNNS</sequence>
<protein>
    <recommendedName>
        <fullName evidence="9">Lycopene cyclase domain-containing protein</fullName>
    </recommendedName>
</protein>
<reference evidence="10 11" key="1">
    <citation type="journal article" date="2016" name="Nat. Commun.">
        <title>Thousands of microbial genomes shed light on interconnected biogeochemical processes in an aquifer system.</title>
        <authorList>
            <person name="Anantharaman K."/>
            <person name="Brown C.T."/>
            <person name="Hug L.A."/>
            <person name="Sharon I."/>
            <person name="Castelle C.J."/>
            <person name="Probst A.J."/>
            <person name="Thomas B.C."/>
            <person name="Singh A."/>
            <person name="Wilkins M.J."/>
            <person name="Karaoz U."/>
            <person name="Brodie E.L."/>
            <person name="Williams K.H."/>
            <person name="Hubbard S.S."/>
            <person name="Banfield J.F."/>
        </authorList>
    </citation>
    <scope>NUCLEOTIDE SEQUENCE [LARGE SCALE GENOMIC DNA]</scope>
</reference>